<dbReference type="RefSeq" id="WP_146886874.1">
    <property type="nucleotide sequence ID" value="NZ_BJXB01000017.1"/>
</dbReference>
<sequence>MTWNGLQAIYDFLLDLQNQLMDRDPQEVLELARAYAEALKAPWAFEDLRQEDFDAFAARIQDVLKEVLDVCEAQGFQSLYFEYDLDNDWNCGFYCSAQDASGDEEVLANWQRHFPCGTFPEIGALYPGVFAGTPEVVARNMSLVACITARFAEQIYVHQERLERLGLKVFVGFHDQIPVTWVH</sequence>
<proteinExistence type="predicted"/>
<dbReference type="Proteomes" id="UP000321306">
    <property type="component" value="Unassembled WGS sequence"/>
</dbReference>
<gene>
    <name evidence="1" type="ORF">DC3_37300</name>
</gene>
<comment type="caution">
    <text evidence="1">The sequence shown here is derived from an EMBL/GenBank/DDBJ whole genome shotgun (WGS) entry which is preliminary data.</text>
</comment>
<keyword evidence="2" id="KW-1185">Reference proteome</keyword>
<evidence type="ECO:0000313" key="1">
    <source>
        <dbReference type="EMBL" id="GEM48095.1"/>
    </source>
</evidence>
<dbReference type="EMBL" id="BJXB01000017">
    <property type="protein sequence ID" value="GEM48095.1"/>
    <property type="molecule type" value="Genomic_DNA"/>
</dbReference>
<protein>
    <submittedName>
        <fullName evidence="1">Uncharacterized protein</fullName>
    </submittedName>
</protein>
<evidence type="ECO:0000313" key="2">
    <source>
        <dbReference type="Proteomes" id="UP000321306"/>
    </source>
</evidence>
<dbReference type="AlphaFoldDB" id="A0A511N5G5"/>
<accession>A0A511N5G5</accession>
<reference evidence="1 2" key="1">
    <citation type="submission" date="2019-07" db="EMBL/GenBank/DDBJ databases">
        <title>Whole genome shotgun sequence of Deinococcus cellulosilyticus NBRC 106333.</title>
        <authorList>
            <person name="Hosoyama A."/>
            <person name="Uohara A."/>
            <person name="Ohji S."/>
            <person name="Ichikawa N."/>
        </authorList>
    </citation>
    <scope>NUCLEOTIDE SEQUENCE [LARGE SCALE GENOMIC DNA]</scope>
    <source>
        <strain evidence="1 2">NBRC 106333</strain>
    </source>
</reference>
<organism evidence="1 2">
    <name type="scientific">Deinococcus cellulosilyticus (strain DSM 18568 / NBRC 106333 / KACC 11606 / 5516J-15)</name>
    <dbReference type="NCBI Taxonomy" id="1223518"/>
    <lineage>
        <taxon>Bacteria</taxon>
        <taxon>Thermotogati</taxon>
        <taxon>Deinococcota</taxon>
        <taxon>Deinococci</taxon>
        <taxon>Deinococcales</taxon>
        <taxon>Deinococcaceae</taxon>
        <taxon>Deinococcus</taxon>
    </lineage>
</organism>
<name>A0A511N5G5_DEIC1</name>
<dbReference type="OrthoDB" id="2860352at2"/>